<dbReference type="Pfam" id="PF00990">
    <property type="entry name" value="GGDEF"/>
    <property type="match status" value="1"/>
</dbReference>
<gene>
    <name evidence="2" type="ORF">CKO45_00315</name>
</gene>
<keyword evidence="3" id="KW-1185">Reference proteome</keyword>
<proteinExistence type="predicted"/>
<dbReference type="PANTHER" id="PTHR33121">
    <property type="entry name" value="CYCLIC DI-GMP PHOSPHODIESTERASE PDEF"/>
    <property type="match status" value="1"/>
</dbReference>
<evidence type="ECO:0000313" key="2">
    <source>
        <dbReference type="EMBL" id="MBK1656671.1"/>
    </source>
</evidence>
<accession>A0ABS1CQW0</accession>
<dbReference type="InterPro" id="IPR043128">
    <property type="entry name" value="Rev_trsase/Diguanyl_cyclase"/>
</dbReference>
<dbReference type="InterPro" id="IPR000160">
    <property type="entry name" value="GGDEF_dom"/>
</dbReference>
<reference evidence="2 3" key="1">
    <citation type="journal article" date="2020" name="Microorganisms">
        <title>Osmotic Adaptation and Compatible Solute Biosynthesis of Phototrophic Bacteria as Revealed from Genome Analyses.</title>
        <authorList>
            <person name="Imhoff J.F."/>
            <person name="Rahn T."/>
            <person name="Kunzel S."/>
            <person name="Keller A."/>
            <person name="Neulinger S.C."/>
        </authorList>
    </citation>
    <scope>NUCLEOTIDE SEQUENCE [LARGE SCALE GENOMIC DNA]</scope>
    <source>
        <strain evidence="2 3">DSM 15382</strain>
    </source>
</reference>
<evidence type="ECO:0000259" key="1">
    <source>
        <dbReference type="PROSITE" id="PS50887"/>
    </source>
</evidence>
<organism evidence="2 3">
    <name type="scientific">Paracraurococcus ruber</name>
    <dbReference type="NCBI Taxonomy" id="77675"/>
    <lineage>
        <taxon>Bacteria</taxon>
        <taxon>Pseudomonadati</taxon>
        <taxon>Pseudomonadota</taxon>
        <taxon>Alphaproteobacteria</taxon>
        <taxon>Acetobacterales</taxon>
        <taxon>Roseomonadaceae</taxon>
        <taxon>Paracraurococcus</taxon>
    </lineage>
</organism>
<dbReference type="Proteomes" id="UP000697995">
    <property type="component" value="Unassembled WGS sequence"/>
</dbReference>
<dbReference type="EMBL" id="NRSG01000001">
    <property type="protein sequence ID" value="MBK1656671.1"/>
    <property type="molecule type" value="Genomic_DNA"/>
</dbReference>
<dbReference type="SMART" id="SM00267">
    <property type="entry name" value="GGDEF"/>
    <property type="match status" value="1"/>
</dbReference>
<name>A0ABS1CQW0_9PROT</name>
<dbReference type="PROSITE" id="PS50887">
    <property type="entry name" value="GGDEF"/>
    <property type="match status" value="1"/>
</dbReference>
<dbReference type="SUPFAM" id="SSF55073">
    <property type="entry name" value="Nucleotide cyclase"/>
    <property type="match status" value="1"/>
</dbReference>
<dbReference type="CDD" id="cd01949">
    <property type="entry name" value="GGDEF"/>
    <property type="match status" value="1"/>
</dbReference>
<dbReference type="Gene3D" id="3.30.70.270">
    <property type="match status" value="1"/>
</dbReference>
<sequence>MPSASPIPRTARMVPAVPMAIRSAPIRIDPVSRVRTLRPRQVTDRSRQEVCPSAAAHVRWRLTALARPDGMVGRARRPGRPRLTGARHRKTGELNGLKPWQSRRAFWWQAANQVFAMIMDQQRADRRDPVTGTATAEAMLHFVEAALDVSDFEGPLVAVIVLGLDGLDAIAATDQDGILLGVADRLRAGVRAHDLVGRLPRGFVICLPEVFSSGAQKAAQRLQRLVAGAPLPSTTGPVSLGCSIGLAFGRGPGSSARDLIACATTALADAQAAGGGTIMMGS</sequence>
<dbReference type="InterPro" id="IPR029787">
    <property type="entry name" value="Nucleotide_cyclase"/>
</dbReference>
<dbReference type="InterPro" id="IPR050706">
    <property type="entry name" value="Cyclic-di-GMP_PDE-like"/>
</dbReference>
<dbReference type="PANTHER" id="PTHR33121:SF70">
    <property type="entry name" value="SIGNALING PROTEIN YKOW"/>
    <property type="match status" value="1"/>
</dbReference>
<protein>
    <recommendedName>
        <fullName evidence="1">GGDEF domain-containing protein</fullName>
    </recommendedName>
</protein>
<feature type="domain" description="GGDEF" evidence="1">
    <location>
        <begin position="155"/>
        <end position="282"/>
    </location>
</feature>
<dbReference type="NCBIfam" id="TIGR00254">
    <property type="entry name" value="GGDEF"/>
    <property type="match status" value="1"/>
</dbReference>
<evidence type="ECO:0000313" key="3">
    <source>
        <dbReference type="Proteomes" id="UP000697995"/>
    </source>
</evidence>
<comment type="caution">
    <text evidence="2">The sequence shown here is derived from an EMBL/GenBank/DDBJ whole genome shotgun (WGS) entry which is preliminary data.</text>
</comment>